<evidence type="ECO:0000259" key="1">
    <source>
        <dbReference type="Pfam" id="PF00156"/>
    </source>
</evidence>
<dbReference type="AlphaFoldDB" id="A0A9X1D9Y5"/>
<dbReference type="Gene3D" id="3.40.50.2020">
    <property type="match status" value="1"/>
</dbReference>
<dbReference type="CDD" id="cd06223">
    <property type="entry name" value="PRTases_typeI"/>
    <property type="match status" value="1"/>
</dbReference>
<evidence type="ECO:0000313" key="3">
    <source>
        <dbReference type="Proteomes" id="UP001138757"/>
    </source>
</evidence>
<dbReference type="SUPFAM" id="SSF53271">
    <property type="entry name" value="PRTase-like"/>
    <property type="match status" value="1"/>
</dbReference>
<keyword evidence="3" id="KW-1185">Reference proteome</keyword>
<dbReference type="InterPro" id="IPR029057">
    <property type="entry name" value="PRTase-like"/>
</dbReference>
<dbReference type="InterPro" id="IPR000836">
    <property type="entry name" value="PRTase_dom"/>
</dbReference>
<dbReference type="EMBL" id="JAHGAW010000002">
    <property type="protein sequence ID" value="MBT2186109.1"/>
    <property type="molecule type" value="Genomic_DNA"/>
</dbReference>
<name>A0A9X1D9Y5_9SPHN</name>
<evidence type="ECO:0000313" key="2">
    <source>
        <dbReference type="EMBL" id="MBT2186109.1"/>
    </source>
</evidence>
<dbReference type="GO" id="GO:0016757">
    <property type="term" value="F:glycosyltransferase activity"/>
    <property type="evidence" value="ECO:0007669"/>
    <property type="project" value="UniProtKB-KW"/>
</dbReference>
<organism evidence="2 3">
    <name type="scientific">Sphingobium nicotianae</name>
    <dbReference type="NCBI Taxonomy" id="2782607"/>
    <lineage>
        <taxon>Bacteria</taxon>
        <taxon>Pseudomonadati</taxon>
        <taxon>Pseudomonadota</taxon>
        <taxon>Alphaproteobacteria</taxon>
        <taxon>Sphingomonadales</taxon>
        <taxon>Sphingomonadaceae</taxon>
        <taxon>Sphingobium</taxon>
    </lineage>
</organism>
<comment type="caution">
    <text evidence="2">The sequence shown here is derived from an EMBL/GenBank/DDBJ whole genome shotgun (WGS) entry which is preliminary data.</text>
</comment>
<feature type="domain" description="Phosphoribosyltransferase" evidence="1">
    <location>
        <begin position="16"/>
        <end position="175"/>
    </location>
</feature>
<gene>
    <name evidence="2" type="ORF">KK488_04040</name>
</gene>
<reference evidence="2" key="1">
    <citation type="submission" date="2021-05" db="EMBL/GenBank/DDBJ databases">
        <title>Genome of Sphingobium sp. strain.</title>
        <authorList>
            <person name="Fan R."/>
        </authorList>
    </citation>
    <scope>NUCLEOTIDE SEQUENCE</scope>
    <source>
        <strain evidence="2">H33</strain>
    </source>
</reference>
<dbReference type="Pfam" id="PF00156">
    <property type="entry name" value="Pribosyltran"/>
    <property type="match status" value="1"/>
</dbReference>
<dbReference type="Proteomes" id="UP001138757">
    <property type="component" value="Unassembled WGS sequence"/>
</dbReference>
<protein>
    <submittedName>
        <fullName evidence="2">Phosphoribosyltransferase</fullName>
    </submittedName>
</protein>
<dbReference type="RefSeq" id="WP_214621848.1">
    <property type="nucleotide sequence ID" value="NZ_JAHGAW010000002.1"/>
</dbReference>
<accession>A0A9X1D9Y5</accession>
<proteinExistence type="predicted"/>
<dbReference type="Gene3D" id="3.30.1310.20">
    <property type="entry name" value="PRTase-like"/>
    <property type="match status" value="1"/>
</dbReference>
<keyword evidence="2" id="KW-0328">Glycosyltransferase</keyword>
<keyword evidence="2" id="KW-0808">Transferase</keyword>
<sequence length="230" mass="24914">MSSARPAFRDREEAGRRLARAIAGHCPDRPVVLALPRGGVPVAHEIAQALGADLDLLFVRKLGAPGHEEFGIGAVIDGAHPQTVLNDEIVRELSPGSDYIRNETARQLREIDRRRREYLGDRKPIDLTGRNVILVDDGIATGGTVRAALKGLRRARAGKILLAVPVAPPDALRSLANECDEIICLLSPYPFYAVGVHYADFRQTSDEEVKQLLAGAARTEQQPPPSSPAV</sequence>